<feature type="compositionally biased region" description="Basic residues" evidence="1">
    <location>
        <begin position="34"/>
        <end position="44"/>
    </location>
</feature>
<evidence type="ECO:0000313" key="2">
    <source>
        <dbReference type="EMBL" id="JAD63435.1"/>
    </source>
</evidence>
<name>A0A0A9BQE0_ARUDO</name>
<evidence type="ECO:0000256" key="1">
    <source>
        <dbReference type="SAM" id="MobiDB-lite"/>
    </source>
</evidence>
<protein>
    <submittedName>
        <fullName evidence="2">Uncharacterized protein</fullName>
    </submittedName>
</protein>
<proteinExistence type="predicted"/>
<feature type="region of interest" description="Disordered" evidence="1">
    <location>
        <begin position="23"/>
        <end position="44"/>
    </location>
</feature>
<reference evidence="2" key="2">
    <citation type="journal article" date="2015" name="Data Brief">
        <title>Shoot transcriptome of the giant reed, Arundo donax.</title>
        <authorList>
            <person name="Barrero R.A."/>
            <person name="Guerrero F.D."/>
            <person name="Moolhuijzen P."/>
            <person name="Goolsby J.A."/>
            <person name="Tidwell J."/>
            <person name="Bellgard S.E."/>
            <person name="Bellgard M.I."/>
        </authorList>
    </citation>
    <scope>NUCLEOTIDE SEQUENCE</scope>
    <source>
        <tissue evidence="2">Shoot tissue taken approximately 20 cm above the soil surface</tissue>
    </source>
</reference>
<dbReference type="AlphaFoldDB" id="A0A0A9BQE0"/>
<sequence length="118" mass="12970">MISWMVPRKKPIPFGIPRKMSRSSTAYVAQTPPLRKRKKDKKKGMNSTLLVVITVFVAARGEPYMTMLRHTHIIPITMILRSNSLTANAVTKNTTPKAAMSTAAASFAVLTLVAWSAA</sequence>
<organism evidence="2">
    <name type="scientific">Arundo donax</name>
    <name type="common">Giant reed</name>
    <name type="synonym">Donax arundinaceus</name>
    <dbReference type="NCBI Taxonomy" id="35708"/>
    <lineage>
        <taxon>Eukaryota</taxon>
        <taxon>Viridiplantae</taxon>
        <taxon>Streptophyta</taxon>
        <taxon>Embryophyta</taxon>
        <taxon>Tracheophyta</taxon>
        <taxon>Spermatophyta</taxon>
        <taxon>Magnoliopsida</taxon>
        <taxon>Liliopsida</taxon>
        <taxon>Poales</taxon>
        <taxon>Poaceae</taxon>
        <taxon>PACMAD clade</taxon>
        <taxon>Arundinoideae</taxon>
        <taxon>Arundineae</taxon>
        <taxon>Arundo</taxon>
    </lineage>
</organism>
<reference evidence="2" key="1">
    <citation type="submission" date="2014-09" db="EMBL/GenBank/DDBJ databases">
        <authorList>
            <person name="Magalhaes I.L.F."/>
            <person name="Oliveira U."/>
            <person name="Santos F.R."/>
            <person name="Vidigal T.H.D.A."/>
            <person name="Brescovit A.D."/>
            <person name="Santos A.J."/>
        </authorList>
    </citation>
    <scope>NUCLEOTIDE SEQUENCE</scope>
    <source>
        <tissue evidence="2">Shoot tissue taken approximately 20 cm above the soil surface</tissue>
    </source>
</reference>
<accession>A0A0A9BQE0</accession>
<dbReference type="EMBL" id="GBRH01234460">
    <property type="protein sequence ID" value="JAD63435.1"/>
    <property type="molecule type" value="Transcribed_RNA"/>
</dbReference>